<evidence type="ECO:0000313" key="3">
    <source>
        <dbReference type="Proteomes" id="UP000789901"/>
    </source>
</evidence>
<feature type="signal peptide" evidence="1">
    <location>
        <begin position="1"/>
        <end position="25"/>
    </location>
</feature>
<dbReference type="EMBL" id="CAJVQB010003503">
    <property type="protein sequence ID" value="CAG8610039.1"/>
    <property type="molecule type" value="Genomic_DNA"/>
</dbReference>
<accession>A0ABN7UJ66</accession>
<proteinExistence type="predicted"/>
<name>A0ABN7UJ66_GIGMA</name>
<evidence type="ECO:0000256" key="1">
    <source>
        <dbReference type="SAM" id="SignalP"/>
    </source>
</evidence>
<sequence>MKYPMVAFSLIILAIFFLLTNTAEAYLVTIYATNDSYANPISTCVPYVTNCDGQQTKICDGQEEICTTKPTPIHVLHSKCIGMVLGNLKKQHAS</sequence>
<keyword evidence="1" id="KW-0732">Signal</keyword>
<organism evidence="2 3">
    <name type="scientific">Gigaspora margarita</name>
    <dbReference type="NCBI Taxonomy" id="4874"/>
    <lineage>
        <taxon>Eukaryota</taxon>
        <taxon>Fungi</taxon>
        <taxon>Fungi incertae sedis</taxon>
        <taxon>Mucoromycota</taxon>
        <taxon>Glomeromycotina</taxon>
        <taxon>Glomeromycetes</taxon>
        <taxon>Diversisporales</taxon>
        <taxon>Gigasporaceae</taxon>
        <taxon>Gigaspora</taxon>
    </lineage>
</organism>
<gene>
    <name evidence="2" type="ORF">GMARGA_LOCUS7311</name>
</gene>
<keyword evidence="3" id="KW-1185">Reference proteome</keyword>
<feature type="chain" id="PRO_5046647656" evidence="1">
    <location>
        <begin position="26"/>
        <end position="94"/>
    </location>
</feature>
<protein>
    <submittedName>
        <fullName evidence="2">2517_t:CDS:1</fullName>
    </submittedName>
</protein>
<comment type="caution">
    <text evidence="2">The sequence shown here is derived from an EMBL/GenBank/DDBJ whole genome shotgun (WGS) entry which is preliminary data.</text>
</comment>
<dbReference type="Proteomes" id="UP000789901">
    <property type="component" value="Unassembled WGS sequence"/>
</dbReference>
<evidence type="ECO:0000313" key="2">
    <source>
        <dbReference type="EMBL" id="CAG8610039.1"/>
    </source>
</evidence>
<reference evidence="2 3" key="1">
    <citation type="submission" date="2021-06" db="EMBL/GenBank/DDBJ databases">
        <authorList>
            <person name="Kallberg Y."/>
            <person name="Tangrot J."/>
            <person name="Rosling A."/>
        </authorList>
    </citation>
    <scope>NUCLEOTIDE SEQUENCE [LARGE SCALE GENOMIC DNA]</scope>
    <source>
        <strain evidence="2 3">120-4 pot B 10/14</strain>
    </source>
</reference>